<gene>
    <name evidence="2" type="ORF">GALL_357070</name>
</gene>
<protein>
    <submittedName>
        <fullName evidence="2">Uncharacterized protein</fullName>
    </submittedName>
</protein>
<organism evidence="2">
    <name type="scientific">mine drainage metagenome</name>
    <dbReference type="NCBI Taxonomy" id="410659"/>
    <lineage>
        <taxon>unclassified sequences</taxon>
        <taxon>metagenomes</taxon>
        <taxon>ecological metagenomes</taxon>
    </lineage>
</organism>
<sequence>MGSAENRQKGDRDDVGTAHDRLGEVTGAEHLARGGASPLGGELTQEQPVLGDVVVRREVLERAEPLGGGAGRRPGADVREGRAPAITQVLDALSDAVRVVAAHEVGPGRLGDAVELHHRDLLGGRAQGGDGLLGRDRDDDEPVHHAVHEQVDPGGLGLDRVARVAQDQRAMGVRERLLDGLDGDHEVRVADRRHDHPDRVRALGAQCPREDVRAVAEVGARLEYASYHLRVHGRVTRHRA</sequence>
<evidence type="ECO:0000256" key="1">
    <source>
        <dbReference type="SAM" id="MobiDB-lite"/>
    </source>
</evidence>
<name>A0A1J5R2W7_9ZZZZ</name>
<accession>A0A1J5R2W7</accession>
<feature type="region of interest" description="Disordered" evidence="1">
    <location>
        <begin position="1"/>
        <end position="46"/>
    </location>
</feature>
<feature type="compositionally biased region" description="Basic and acidic residues" evidence="1">
    <location>
        <begin position="1"/>
        <end position="23"/>
    </location>
</feature>
<dbReference type="AlphaFoldDB" id="A0A1J5R2W7"/>
<dbReference type="EMBL" id="MLJW01000797">
    <property type="protein sequence ID" value="OIQ82501.1"/>
    <property type="molecule type" value="Genomic_DNA"/>
</dbReference>
<reference evidence="2" key="1">
    <citation type="submission" date="2016-10" db="EMBL/GenBank/DDBJ databases">
        <title>Sequence of Gallionella enrichment culture.</title>
        <authorList>
            <person name="Poehlein A."/>
            <person name="Muehling M."/>
            <person name="Daniel R."/>
        </authorList>
    </citation>
    <scope>NUCLEOTIDE SEQUENCE</scope>
</reference>
<evidence type="ECO:0000313" key="2">
    <source>
        <dbReference type="EMBL" id="OIQ82501.1"/>
    </source>
</evidence>
<comment type="caution">
    <text evidence="2">The sequence shown here is derived from an EMBL/GenBank/DDBJ whole genome shotgun (WGS) entry which is preliminary data.</text>
</comment>
<proteinExistence type="predicted"/>